<gene>
    <name evidence="2" type="ORF">PAT3040_06137</name>
</gene>
<sequence length="323" mass="36112">MIEVWVDNKNGNVWDVSELAVSMSWQTSRIGKAGSLDLTLVKGGLNQSADYRIQNGDVIWAKKDGQPIFYGYVFTVEDGRGESIRIKAFDQIRYLLTADHYSFENKRASDVIRTIAAKYKLRTGTIAETPYVIPVLIGDGEKLLDLCGKALTLTLIHGGKNYVLYDDFGSLALRNVEDLLVDFYIGDGSLLTDYSMSTSIDGDTYNRIVLYKNNQTTGKRDVYMAQDSANIAKWGILQLYQSVDENKNDAQINELLTTLTTLHNRESKTLKLDALGDLRVRAGSYVRVLLQEQGLNAPFLVNECTHKFEGAVHTMSLDVKVIS</sequence>
<proteinExistence type="predicted"/>
<dbReference type="Pfam" id="PF24032">
    <property type="entry name" value="YQBQ"/>
    <property type="match status" value="1"/>
</dbReference>
<protein>
    <recommendedName>
        <fullName evidence="1">YqbQ/XkdQ domain-containing protein</fullName>
    </recommendedName>
</protein>
<comment type="caution">
    <text evidence="2">The sequence shown here is derived from an EMBL/GenBank/DDBJ whole genome shotgun (WGS) entry which is preliminary data.</text>
</comment>
<name>A0A2R5EXA3_9BACL</name>
<feature type="domain" description="YqbQ/XkdQ" evidence="1">
    <location>
        <begin position="23"/>
        <end position="320"/>
    </location>
</feature>
<dbReference type="RefSeq" id="WP_087571669.1">
    <property type="nucleotide sequence ID" value="NZ_BDQX01000394.1"/>
</dbReference>
<dbReference type="InterPro" id="IPR056937">
    <property type="entry name" value="YqbQ/XkdQ"/>
</dbReference>
<dbReference type="Proteomes" id="UP000245202">
    <property type="component" value="Unassembled WGS sequence"/>
</dbReference>
<reference evidence="2 3" key="1">
    <citation type="submission" date="2017-08" db="EMBL/GenBank/DDBJ databases">
        <title>Substantial Increase in Enzyme Production by Combined Drug-Resistance Mutations in Paenibacillus agaridevorans.</title>
        <authorList>
            <person name="Tanaka Y."/>
            <person name="Funane K."/>
            <person name="Hosaka T."/>
            <person name="Shiwa Y."/>
            <person name="Fujita N."/>
            <person name="Miyazaki T."/>
            <person name="Yoshikawa H."/>
            <person name="Murakami K."/>
            <person name="Kasahara K."/>
            <person name="Inaoka T."/>
            <person name="Hiraga Y."/>
            <person name="Ochi K."/>
        </authorList>
    </citation>
    <scope>NUCLEOTIDE SEQUENCE [LARGE SCALE GENOMIC DNA]</scope>
    <source>
        <strain evidence="2 3">T-3040</strain>
    </source>
</reference>
<evidence type="ECO:0000313" key="2">
    <source>
        <dbReference type="EMBL" id="GBG11336.1"/>
    </source>
</evidence>
<dbReference type="SUPFAM" id="SSF69279">
    <property type="entry name" value="Phage tail proteins"/>
    <property type="match status" value="1"/>
</dbReference>
<evidence type="ECO:0000313" key="3">
    <source>
        <dbReference type="Proteomes" id="UP000245202"/>
    </source>
</evidence>
<evidence type="ECO:0000259" key="1">
    <source>
        <dbReference type="Pfam" id="PF24032"/>
    </source>
</evidence>
<organism evidence="2 3">
    <name type="scientific">Paenibacillus agaridevorans</name>
    <dbReference type="NCBI Taxonomy" id="171404"/>
    <lineage>
        <taxon>Bacteria</taxon>
        <taxon>Bacillati</taxon>
        <taxon>Bacillota</taxon>
        <taxon>Bacilli</taxon>
        <taxon>Bacillales</taxon>
        <taxon>Paenibacillaceae</taxon>
        <taxon>Paenibacillus</taxon>
    </lineage>
</organism>
<accession>A0A2R5EXA3</accession>
<dbReference type="AlphaFoldDB" id="A0A2R5EXA3"/>
<dbReference type="EMBL" id="BDQX01000394">
    <property type="protein sequence ID" value="GBG11336.1"/>
    <property type="molecule type" value="Genomic_DNA"/>
</dbReference>
<keyword evidence="3" id="KW-1185">Reference proteome</keyword>